<name>A0A4C1WGX2_EUMVA</name>
<evidence type="ECO:0000313" key="1">
    <source>
        <dbReference type="EMBL" id="GBP49394.1"/>
    </source>
</evidence>
<keyword evidence="2" id="KW-1185">Reference proteome</keyword>
<protein>
    <submittedName>
        <fullName evidence="1">Uncharacterized protein</fullName>
    </submittedName>
</protein>
<reference evidence="1 2" key="1">
    <citation type="journal article" date="2019" name="Commun. Biol.">
        <title>The bagworm genome reveals a unique fibroin gene that provides high tensile strength.</title>
        <authorList>
            <person name="Kono N."/>
            <person name="Nakamura H."/>
            <person name="Ohtoshi R."/>
            <person name="Tomita M."/>
            <person name="Numata K."/>
            <person name="Arakawa K."/>
        </authorList>
    </citation>
    <scope>NUCLEOTIDE SEQUENCE [LARGE SCALE GENOMIC DNA]</scope>
</reference>
<dbReference type="EMBL" id="BGZK01000543">
    <property type="protein sequence ID" value="GBP49394.1"/>
    <property type="molecule type" value="Genomic_DNA"/>
</dbReference>
<dbReference type="Proteomes" id="UP000299102">
    <property type="component" value="Unassembled WGS sequence"/>
</dbReference>
<accession>A0A4C1WGX2</accession>
<sequence>MALLRRFANRLLPLNHQHLKSRGCRFRVTHLKAVPTTCARHSQGQRAAPPSRAGKVVCRRPVAMNTDLDAEKQSRATLIKARAGADSFPKNSK</sequence>
<gene>
    <name evidence="1" type="ORF">EVAR_24699_1</name>
</gene>
<evidence type="ECO:0000313" key="2">
    <source>
        <dbReference type="Proteomes" id="UP000299102"/>
    </source>
</evidence>
<organism evidence="1 2">
    <name type="scientific">Eumeta variegata</name>
    <name type="common">Bagworm moth</name>
    <name type="synonym">Eumeta japonica</name>
    <dbReference type="NCBI Taxonomy" id="151549"/>
    <lineage>
        <taxon>Eukaryota</taxon>
        <taxon>Metazoa</taxon>
        <taxon>Ecdysozoa</taxon>
        <taxon>Arthropoda</taxon>
        <taxon>Hexapoda</taxon>
        <taxon>Insecta</taxon>
        <taxon>Pterygota</taxon>
        <taxon>Neoptera</taxon>
        <taxon>Endopterygota</taxon>
        <taxon>Lepidoptera</taxon>
        <taxon>Glossata</taxon>
        <taxon>Ditrysia</taxon>
        <taxon>Tineoidea</taxon>
        <taxon>Psychidae</taxon>
        <taxon>Oiketicinae</taxon>
        <taxon>Eumeta</taxon>
    </lineage>
</organism>
<dbReference type="AlphaFoldDB" id="A0A4C1WGX2"/>
<comment type="caution">
    <text evidence="1">The sequence shown here is derived from an EMBL/GenBank/DDBJ whole genome shotgun (WGS) entry which is preliminary data.</text>
</comment>
<proteinExistence type="predicted"/>